<reference evidence="5" key="2">
    <citation type="submission" date="2012-11" db="EMBL/GenBank/DDBJ databases">
        <authorList>
            <person name="Kuo A."/>
            <person name="Curtis B.A."/>
            <person name="Tanifuji G."/>
            <person name="Burki F."/>
            <person name="Gruber A."/>
            <person name="Irimia M."/>
            <person name="Maruyama S."/>
            <person name="Arias M.C."/>
            <person name="Ball S.G."/>
            <person name="Gile G.H."/>
            <person name="Hirakawa Y."/>
            <person name="Hopkins J.F."/>
            <person name="Rensing S.A."/>
            <person name="Schmutz J."/>
            <person name="Symeonidi A."/>
            <person name="Elias M."/>
            <person name="Eveleigh R.J."/>
            <person name="Herman E.K."/>
            <person name="Klute M.J."/>
            <person name="Nakayama T."/>
            <person name="Obornik M."/>
            <person name="Reyes-Prieto A."/>
            <person name="Armbrust E.V."/>
            <person name="Aves S.J."/>
            <person name="Beiko R.G."/>
            <person name="Coutinho P."/>
            <person name="Dacks J.B."/>
            <person name="Durnford D.G."/>
            <person name="Fast N.M."/>
            <person name="Green B.R."/>
            <person name="Grisdale C."/>
            <person name="Hempe F."/>
            <person name="Henrissat B."/>
            <person name="Hoppner M.P."/>
            <person name="Ishida K.-I."/>
            <person name="Kim E."/>
            <person name="Koreny L."/>
            <person name="Kroth P.G."/>
            <person name="Liu Y."/>
            <person name="Malik S.-B."/>
            <person name="Maier U.G."/>
            <person name="McRose D."/>
            <person name="Mock T."/>
            <person name="Neilson J.A."/>
            <person name="Onodera N.T."/>
            <person name="Poole A.M."/>
            <person name="Pritham E.J."/>
            <person name="Richards T.A."/>
            <person name="Rocap G."/>
            <person name="Roy S.W."/>
            <person name="Sarai C."/>
            <person name="Schaack S."/>
            <person name="Shirato S."/>
            <person name="Slamovits C.H."/>
            <person name="Spencer D.F."/>
            <person name="Suzuki S."/>
            <person name="Worden A.Z."/>
            <person name="Zauner S."/>
            <person name="Barry K."/>
            <person name="Bell C."/>
            <person name="Bharti A.K."/>
            <person name="Crow J.A."/>
            <person name="Grimwood J."/>
            <person name="Kramer R."/>
            <person name="Lindquist E."/>
            <person name="Lucas S."/>
            <person name="Salamov A."/>
            <person name="McFadden G.I."/>
            <person name="Lane C.E."/>
            <person name="Keeling P.J."/>
            <person name="Gray M.W."/>
            <person name="Grigoriev I.V."/>
            <person name="Archibald J.M."/>
        </authorList>
    </citation>
    <scope>NUCLEOTIDE SEQUENCE</scope>
    <source>
        <strain evidence="5">CCMP2712</strain>
    </source>
</reference>
<feature type="compositionally biased region" description="Basic and acidic residues" evidence="1">
    <location>
        <begin position="117"/>
        <end position="130"/>
    </location>
</feature>
<dbReference type="HOGENOM" id="CLU_697276_0_0_1"/>
<evidence type="ECO:0000313" key="3">
    <source>
        <dbReference type="EMBL" id="EKX50774.1"/>
    </source>
</evidence>
<dbReference type="Pfam" id="PF17820">
    <property type="entry name" value="PDZ_6"/>
    <property type="match status" value="1"/>
</dbReference>
<protein>
    <recommendedName>
        <fullName evidence="2">PDZ domain-containing protein</fullName>
    </recommendedName>
</protein>
<dbReference type="Proteomes" id="UP000011087">
    <property type="component" value="Unassembled WGS sequence"/>
</dbReference>
<keyword evidence="5" id="KW-1185">Reference proteome</keyword>
<feature type="region of interest" description="Disordered" evidence="1">
    <location>
        <begin position="159"/>
        <end position="197"/>
    </location>
</feature>
<dbReference type="GeneID" id="17307363"/>
<proteinExistence type="predicted"/>
<dbReference type="InterPro" id="IPR001478">
    <property type="entry name" value="PDZ"/>
</dbReference>
<dbReference type="InterPro" id="IPR036034">
    <property type="entry name" value="PDZ_sf"/>
</dbReference>
<feature type="compositionally biased region" description="Basic and acidic residues" evidence="1">
    <location>
        <begin position="161"/>
        <end position="182"/>
    </location>
</feature>
<reference evidence="4" key="3">
    <citation type="submission" date="2016-03" db="UniProtKB">
        <authorList>
            <consortium name="EnsemblProtists"/>
        </authorList>
    </citation>
    <scope>IDENTIFICATION</scope>
</reference>
<dbReference type="AlphaFoldDB" id="L1JR83"/>
<reference evidence="3 5" key="1">
    <citation type="journal article" date="2012" name="Nature">
        <title>Algal genomes reveal evolutionary mosaicism and the fate of nucleomorphs.</title>
        <authorList>
            <consortium name="DOE Joint Genome Institute"/>
            <person name="Curtis B.A."/>
            <person name="Tanifuji G."/>
            <person name="Burki F."/>
            <person name="Gruber A."/>
            <person name="Irimia M."/>
            <person name="Maruyama S."/>
            <person name="Arias M.C."/>
            <person name="Ball S.G."/>
            <person name="Gile G.H."/>
            <person name="Hirakawa Y."/>
            <person name="Hopkins J.F."/>
            <person name="Kuo A."/>
            <person name="Rensing S.A."/>
            <person name="Schmutz J."/>
            <person name="Symeonidi A."/>
            <person name="Elias M."/>
            <person name="Eveleigh R.J."/>
            <person name="Herman E.K."/>
            <person name="Klute M.J."/>
            <person name="Nakayama T."/>
            <person name="Obornik M."/>
            <person name="Reyes-Prieto A."/>
            <person name="Armbrust E.V."/>
            <person name="Aves S.J."/>
            <person name="Beiko R.G."/>
            <person name="Coutinho P."/>
            <person name="Dacks J.B."/>
            <person name="Durnford D.G."/>
            <person name="Fast N.M."/>
            <person name="Green B.R."/>
            <person name="Grisdale C.J."/>
            <person name="Hempel F."/>
            <person name="Henrissat B."/>
            <person name="Hoppner M.P."/>
            <person name="Ishida K."/>
            <person name="Kim E."/>
            <person name="Koreny L."/>
            <person name="Kroth P.G."/>
            <person name="Liu Y."/>
            <person name="Malik S.B."/>
            <person name="Maier U.G."/>
            <person name="McRose D."/>
            <person name="Mock T."/>
            <person name="Neilson J.A."/>
            <person name="Onodera N.T."/>
            <person name="Poole A.M."/>
            <person name="Pritham E.J."/>
            <person name="Richards T.A."/>
            <person name="Rocap G."/>
            <person name="Roy S.W."/>
            <person name="Sarai C."/>
            <person name="Schaack S."/>
            <person name="Shirato S."/>
            <person name="Slamovits C.H."/>
            <person name="Spencer D.F."/>
            <person name="Suzuki S."/>
            <person name="Worden A.Z."/>
            <person name="Zauner S."/>
            <person name="Barry K."/>
            <person name="Bell C."/>
            <person name="Bharti A.K."/>
            <person name="Crow J.A."/>
            <person name="Grimwood J."/>
            <person name="Kramer R."/>
            <person name="Lindquist E."/>
            <person name="Lucas S."/>
            <person name="Salamov A."/>
            <person name="McFadden G.I."/>
            <person name="Lane C.E."/>
            <person name="Keeling P.J."/>
            <person name="Gray M.W."/>
            <person name="Grigoriev I.V."/>
            <person name="Archibald J.M."/>
        </authorList>
    </citation>
    <scope>NUCLEOTIDE SEQUENCE</scope>
    <source>
        <strain evidence="3 5">CCMP2712</strain>
    </source>
</reference>
<dbReference type="KEGG" id="gtt:GUITHDRAFT_134892"/>
<sequence length="396" mass="43424">MYRNGPHQQSYRIQPVAPSQQDNPYQTESYGSGQAMAYDQEGLIHGSDGNTRYQMIREMEARGAQMLVPCPDAPAYAYRVGEYSGGSQVQQDRSPSNSAPAQPLSIEKDPILAQVMERGRRQREYDRRLNESSNSENYSPGHAFKSSSYLEHSKAAGCDCPQRKEARDNQCSRRARERDELLGKGIKTGSSCGSNEGHPLLPGSRSDPLPSACIAPLLPVPPLSDKPFLPPCWLFLIFSIPLQISARARDDVFGIYGQAGSGDSYTGRFEMRRGFGPVKRGTIGLGLSQKNGDTIVSSLLPGLPASNNGRIMVGDVLICVDNRPIPADLSQTIAMLQGEAGRGVTLILERRGAGMYEIHLTRMVMPEGQKRMDDRRSIQSMKRSTDCGGRICSIPL</sequence>
<dbReference type="RefSeq" id="XP_005837754.1">
    <property type="nucleotide sequence ID" value="XM_005837697.1"/>
</dbReference>
<dbReference type="EMBL" id="JH992977">
    <property type="protein sequence ID" value="EKX50774.1"/>
    <property type="molecule type" value="Genomic_DNA"/>
</dbReference>
<dbReference type="InterPro" id="IPR041489">
    <property type="entry name" value="PDZ_6"/>
</dbReference>
<name>L1JR83_GUITC</name>
<dbReference type="PaxDb" id="55529-EKX50774"/>
<evidence type="ECO:0000259" key="2">
    <source>
        <dbReference type="PROSITE" id="PS50106"/>
    </source>
</evidence>
<organism evidence="3">
    <name type="scientific">Guillardia theta (strain CCMP2712)</name>
    <name type="common">Cryptophyte</name>
    <dbReference type="NCBI Taxonomy" id="905079"/>
    <lineage>
        <taxon>Eukaryota</taxon>
        <taxon>Cryptophyceae</taxon>
        <taxon>Pyrenomonadales</taxon>
        <taxon>Geminigeraceae</taxon>
        <taxon>Guillardia</taxon>
    </lineage>
</organism>
<feature type="domain" description="PDZ" evidence="2">
    <location>
        <begin position="279"/>
        <end position="352"/>
    </location>
</feature>
<gene>
    <name evidence="3" type="ORF">GUITHDRAFT_134892</name>
</gene>
<evidence type="ECO:0000256" key="1">
    <source>
        <dbReference type="SAM" id="MobiDB-lite"/>
    </source>
</evidence>
<evidence type="ECO:0000313" key="4">
    <source>
        <dbReference type="EnsemblProtists" id="EKX50774"/>
    </source>
</evidence>
<accession>L1JR83</accession>
<feature type="region of interest" description="Disordered" evidence="1">
    <location>
        <begin position="1"/>
        <end position="30"/>
    </location>
</feature>
<feature type="region of interest" description="Disordered" evidence="1">
    <location>
        <begin position="86"/>
        <end position="145"/>
    </location>
</feature>
<dbReference type="SUPFAM" id="SSF50156">
    <property type="entry name" value="PDZ domain-like"/>
    <property type="match status" value="1"/>
</dbReference>
<dbReference type="SMART" id="SM00228">
    <property type="entry name" value="PDZ"/>
    <property type="match status" value="1"/>
</dbReference>
<evidence type="ECO:0000313" key="5">
    <source>
        <dbReference type="Proteomes" id="UP000011087"/>
    </source>
</evidence>
<dbReference type="PROSITE" id="PS50106">
    <property type="entry name" value="PDZ"/>
    <property type="match status" value="1"/>
</dbReference>
<dbReference type="Gene3D" id="2.30.42.10">
    <property type="match status" value="1"/>
</dbReference>
<dbReference type="EnsemblProtists" id="EKX50774">
    <property type="protein sequence ID" value="EKX50774"/>
    <property type="gene ID" value="GUITHDRAFT_134892"/>
</dbReference>
<feature type="compositionally biased region" description="Polar residues" evidence="1">
    <location>
        <begin position="86"/>
        <end position="100"/>
    </location>
</feature>